<feature type="compositionally biased region" description="Basic and acidic residues" evidence="1">
    <location>
        <begin position="1"/>
        <end position="88"/>
    </location>
</feature>
<proteinExistence type="predicted"/>
<protein>
    <submittedName>
        <fullName evidence="2">Uncharacterized protein</fullName>
    </submittedName>
</protein>
<keyword evidence="3" id="KW-1185">Reference proteome</keyword>
<dbReference type="HOGENOM" id="CLU_1890516_0_0_1"/>
<dbReference type="Ensembl" id="ENSLAFT00000007325.4">
    <property type="protein sequence ID" value="ENSLAFP00000006155.4"/>
    <property type="gene ID" value="ENSLAFG00000007317.4"/>
</dbReference>
<dbReference type="eggNOG" id="ENOG502S0X4">
    <property type="taxonomic scope" value="Eukaryota"/>
</dbReference>
<reference evidence="2" key="3">
    <citation type="submission" date="2025-09" db="UniProtKB">
        <authorList>
            <consortium name="Ensembl"/>
        </authorList>
    </citation>
    <scope>IDENTIFICATION</scope>
    <source>
        <strain evidence="2">Isolate ISIS603380</strain>
    </source>
</reference>
<feature type="region of interest" description="Disordered" evidence="1">
    <location>
        <begin position="1"/>
        <end position="96"/>
    </location>
</feature>
<sequence>PKKEATHKEKIEKKEKPEAKTVAKEEKKAKTKEKTEEKTKKEVKGGKQEKVKQTAAKVKEVQKTPPKPKDKDKVDKETAVVSKHEQKDTTGPGIRNPGYYGQSAMWQIGSCTNLRTIPRLTSHLTCEKMCFNLNN</sequence>
<dbReference type="Proteomes" id="UP000007646">
    <property type="component" value="Unassembled WGS sequence"/>
</dbReference>
<dbReference type="STRING" id="9785.ENSLAFP00000006155"/>
<accession>G3SZS8</accession>
<dbReference type="AlphaFoldDB" id="G3SZS8"/>
<evidence type="ECO:0000313" key="2">
    <source>
        <dbReference type="Ensembl" id="ENSLAFP00000006155.4"/>
    </source>
</evidence>
<organism evidence="2 3">
    <name type="scientific">Loxodonta africana</name>
    <name type="common">African elephant</name>
    <dbReference type="NCBI Taxonomy" id="9785"/>
    <lineage>
        <taxon>Eukaryota</taxon>
        <taxon>Metazoa</taxon>
        <taxon>Chordata</taxon>
        <taxon>Craniata</taxon>
        <taxon>Vertebrata</taxon>
        <taxon>Euteleostomi</taxon>
        <taxon>Mammalia</taxon>
        <taxon>Eutheria</taxon>
        <taxon>Afrotheria</taxon>
        <taxon>Proboscidea</taxon>
        <taxon>Elephantidae</taxon>
        <taxon>Loxodonta</taxon>
    </lineage>
</organism>
<evidence type="ECO:0000313" key="3">
    <source>
        <dbReference type="Proteomes" id="UP000007646"/>
    </source>
</evidence>
<name>G3SZS8_LOXAF</name>
<reference evidence="2 3" key="1">
    <citation type="submission" date="2009-06" db="EMBL/GenBank/DDBJ databases">
        <title>The Genome Sequence of Loxodonta africana (African elephant).</title>
        <authorList>
            <person name="Di Palma F."/>
            <person name="Heiman D."/>
            <person name="Young S."/>
            <person name="Johnson J."/>
            <person name="Lander E.S."/>
            <person name="Lindblad-Toh K."/>
        </authorList>
    </citation>
    <scope>NUCLEOTIDE SEQUENCE [LARGE SCALE GENOMIC DNA]</scope>
    <source>
        <strain evidence="2 3">Isolate ISIS603380</strain>
    </source>
</reference>
<evidence type="ECO:0000256" key="1">
    <source>
        <dbReference type="SAM" id="MobiDB-lite"/>
    </source>
</evidence>
<dbReference type="InParanoid" id="G3SZS8"/>
<reference evidence="2" key="2">
    <citation type="submission" date="2025-08" db="UniProtKB">
        <authorList>
            <consortium name="Ensembl"/>
        </authorList>
    </citation>
    <scope>IDENTIFICATION</scope>
    <source>
        <strain evidence="2">Isolate ISIS603380</strain>
    </source>
</reference>